<dbReference type="SUPFAM" id="SSF51206">
    <property type="entry name" value="cAMP-binding domain-like"/>
    <property type="match status" value="1"/>
</dbReference>
<proteinExistence type="predicted"/>
<gene>
    <name evidence="2" type="ORF">HMPREF1981_02591</name>
</gene>
<sequence length="192" mass="22759">MSLRLYLSKKQIPEETIELIMQKGVCMCLSKGTPLIRERDIEHYLYYIEKGCCRFFTVRERDAEEITFQFAFEGEFVNSLLSFKTGQPSAFTIETLAPCEIWAFHKKHWEDLIEKAPVIKQLFQDILEELFIAKLQREMQMLKYSPEELYLFLINSNPIIFKEAPLKYIATYLGITPQSLCRLRNRIARRRS</sequence>
<evidence type="ECO:0000313" key="2">
    <source>
        <dbReference type="EMBL" id="ERI83834.1"/>
    </source>
</evidence>
<dbReference type="RefSeq" id="WP_021646137.1">
    <property type="nucleotide sequence ID" value="NZ_KE993135.1"/>
</dbReference>
<dbReference type="InterPro" id="IPR014710">
    <property type="entry name" value="RmlC-like_jellyroll"/>
</dbReference>
<dbReference type="Gene3D" id="2.60.120.10">
    <property type="entry name" value="Jelly Rolls"/>
    <property type="match status" value="1"/>
</dbReference>
<protein>
    <submittedName>
        <fullName evidence="2">Cyclic nucleotide-binding domain protein</fullName>
    </submittedName>
</protein>
<comment type="caution">
    <text evidence="2">The sequence shown here is derived from an EMBL/GenBank/DDBJ whole genome shotgun (WGS) entry which is preliminary data.</text>
</comment>
<dbReference type="Pfam" id="PF00027">
    <property type="entry name" value="cNMP_binding"/>
    <property type="match status" value="1"/>
</dbReference>
<evidence type="ECO:0000313" key="3">
    <source>
        <dbReference type="Proteomes" id="UP000016496"/>
    </source>
</evidence>
<dbReference type="HOGENOM" id="CLU_075053_9_2_10"/>
<dbReference type="InterPro" id="IPR000595">
    <property type="entry name" value="cNMP-bd_dom"/>
</dbReference>
<dbReference type="CDD" id="cd00038">
    <property type="entry name" value="CAP_ED"/>
    <property type="match status" value="1"/>
</dbReference>
<dbReference type="PROSITE" id="PS50042">
    <property type="entry name" value="CNMP_BINDING_3"/>
    <property type="match status" value="1"/>
</dbReference>
<name>U2C049_9BACE</name>
<dbReference type="OrthoDB" id="680421at2"/>
<dbReference type="EMBL" id="AWSV01000140">
    <property type="protein sequence ID" value="ERI83834.1"/>
    <property type="molecule type" value="Genomic_DNA"/>
</dbReference>
<feature type="domain" description="Cyclic nucleotide-binding" evidence="1">
    <location>
        <begin position="29"/>
        <end position="121"/>
    </location>
</feature>
<dbReference type="GeneID" id="99753957"/>
<dbReference type="Proteomes" id="UP000016496">
    <property type="component" value="Unassembled WGS sequence"/>
</dbReference>
<organism evidence="2 3">
    <name type="scientific">Bacteroides pyogenes F0041</name>
    <dbReference type="NCBI Taxonomy" id="1321819"/>
    <lineage>
        <taxon>Bacteria</taxon>
        <taxon>Pseudomonadati</taxon>
        <taxon>Bacteroidota</taxon>
        <taxon>Bacteroidia</taxon>
        <taxon>Bacteroidales</taxon>
        <taxon>Bacteroidaceae</taxon>
        <taxon>Bacteroides</taxon>
    </lineage>
</organism>
<dbReference type="InterPro" id="IPR018490">
    <property type="entry name" value="cNMP-bd_dom_sf"/>
</dbReference>
<dbReference type="PATRIC" id="fig|1321819.3.peg.2391"/>
<dbReference type="AlphaFoldDB" id="U2C049"/>
<reference evidence="2 3" key="1">
    <citation type="submission" date="2013-08" db="EMBL/GenBank/DDBJ databases">
        <authorList>
            <person name="Weinstock G."/>
            <person name="Sodergren E."/>
            <person name="Wylie T."/>
            <person name="Fulton L."/>
            <person name="Fulton R."/>
            <person name="Fronick C."/>
            <person name="O'Laughlin M."/>
            <person name="Godfrey J."/>
            <person name="Miner T."/>
            <person name="Herter B."/>
            <person name="Appelbaum E."/>
            <person name="Cordes M."/>
            <person name="Lek S."/>
            <person name="Wollam A."/>
            <person name="Pepin K.H."/>
            <person name="Palsikar V.B."/>
            <person name="Mitreva M."/>
            <person name="Wilson R.K."/>
        </authorList>
    </citation>
    <scope>NUCLEOTIDE SEQUENCE [LARGE SCALE GENOMIC DNA]</scope>
    <source>
        <strain evidence="2 3">F0041</strain>
    </source>
</reference>
<evidence type="ECO:0000259" key="1">
    <source>
        <dbReference type="PROSITE" id="PS50042"/>
    </source>
</evidence>
<accession>U2C049</accession>